<evidence type="ECO:0000313" key="3">
    <source>
        <dbReference type="Proteomes" id="UP000467132"/>
    </source>
</evidence>
<sequence>MNVLSNVLSGTIGVIVGGIITYWSNCIIQKKKIVYELQQENYIKTKNHIEEISYLLERIKNKIEIYQNKIFIFYSPIIFPYNKNDKDNINEIFNDLSEYKIKIDHIKGELKIKINNFQYYIDTNELILFNYMDDFKNFIFEGKEIIEKTKEISKVSMNNIIEFKNEYNLNNEFSKNRREDYDYIQDLIDKNHKKINERIEKNIKIIKKQQKNIYGRYFSNKNK</sequence>
<feature type="transmembrane region" description="Helical" evidence="1">
    <location>
        <begin position="6"/>
        <end position="23"/>
    </location>
</feature>
<name>A0A845QXU5_9CLOT</name>
<accession>A0A845QXU5</accession>
<evidence type="ECO:0000256" key="1">
    <source>
        <dbReference type="SAM" id="Phobius"/>
    </source>
</evidence>
<dbReference type="AlphaFoldDB" id="A0A845QXU5"/>
<dbReference type="EMBL" id="QXXA01000007">
    <property type="protein sequence ID" value="NBI06619.1"/>
    <property type="molecule type" value="Genomic_DNA"/>
</dbReference>
<keyword evidence="1" id="KW-0812">Transmembrane</keyword>
<keyword evidence="3" id="KW-1185">Reference proteome</keyword>
<evidence type="ECO:0000313" key="2">
    <source>
        <dbReference type="EMBL" id="NBI06619.1"/>
    </source>
</evidence>
<dbReference type="RefSeq" id="WP_160197105.1">
    <property type="nucleotide sequence ID" value="NZ_QXXA01000007.1"/>
</dbReference>
<keyword evidence="1" id="KW-1133">Transmembrane helix</keyword>
<comment type="caution">
    <text evidence="2">The sequence shown here is derived from an EMBL/GenBank/DDBJ whole genome shotgun (WGS) entry which is preliminary data.</text>
</comment>
<gene>
    <name evidence="2" type="ORF">D3Z33_07065</name>
</gene>
<organism evidence="2 3">
    <name type="scientific">Senegalia massiliensis</name>
    <dbReference type="NCBI Taxonomy" id="1720316"/>
    <lineage>
        <taxon>Bacteria</taxon>
        <taxon>Bacillati</taxon>
        <taxon>Bacillota</taxon>
        <taxon>Clostridia</taxon>
        <taxon>Eubacteriales</taxon>
        <taxon>Clostridiaceae</taxon>
        <taxon>Senegalia</taxon>
    </lineage>
</organism>
<protein>
    <submittedName>
        <fullName evidence="2">Uncharacterized protein</fullName>
    </submittedName>
</protein>
<reference evidence="2 3" key="1">
    <citation type="submission" date="2018-08" db="EMBL/GenBank/DDBJ databases">
        <title>Murine metabolic-syndrome-specific gut microbial biobank.</title>
        <authorList>
            <person name="Liu C."/>
        </authorList>
    </citation>
    <scope>NUCLEOTIDE SEQUENCE [LARGE SCALE GENOMIC DNA]</scope>
    <source>
        <strain evidence="2 3">583</strain>
    </source>
</reference>
<proteinExistence type="predicted"/>
<dbReference type="Proteomes" id="UP000467132">
    <property type="component" value="Unassembled WGS sequence"/>
</dbReference>
<keyword evidence="1" id="KW-0472">Membrane</keyword>